<dbReference type="InterPro" id="IPR001173">
    <property type="entry name" value="Glyco_trans_2-like"/>
</dbReference>
<keyword evidence="6 7" id="KW-0472">Membrane</keyword>
<evidence type="ECO:0000259" key="8">
    <source>
        <dbReference type="Pfam" id="PF00535"/>
    </source>
</evidence>
<evidence type="ECO:0000256" key="5">
    <source>
        <dbReference type="ARBA" id="ARBA00022679"/>
    </source>
</evidence>
<reference evidence="10" key="1">
    <citation type="submission" date="2017-09" db="EMBL/GenBank/DDBJ databases">
        <title>Depth-based differentiation of microbial function through sediment-hosted aquifers and enrichment of novel symbionts in the deep terrestrial subsurface.</title>
        <authorList>
            <person name="Probst A.J."/>
            <person name="Ladd B."/>
            <person name="Jarett J.K."/>
            <person name="Geller-Mcgrath D.E."/>
            <person name="Sieber C.M.K."/>
            <person name="Emerson J.B."/>
            <person name="Anantharaman K."/>
            <person name="Thomas B.C."/>
            <person name="Malmstrom R."/>
            <person name="Stieglmeier M."/>
            <person name="Klingl A."/>
            <person name="Woyke T."/>
            <person name="Ryan C.M."/>
            <person name="Banfield J.F."/>
        </authorList>
    </citation>
    <scope>NUCLEOTIDE SEQUENCE [LARGE SCALE GENOMIC DNA]</scope>
</reference>
<keyword evidence="7" id="KW-0812">Transmembrane</keyword>
<dbReference type="AlphaFoldDB" id="A0A2H0UCJ1"/>
<dbReference type="GO" id="GO:0030213">
    <property type="term" value="P:hyaluronan biosynthetic process"/>
    <property type="evidence" value="ECO:0007669"/>
    <property type="project" value="TreeGrafter"/>
</dbReference>
<feature type="transmembrane region" description="Helical" evidence="7">
    <location>
        <begin position="402"/>
        <end position="426"/>
    </location>
</feature>
<proteinExistence type="inferred from homology"/>
<dbReference type="GO" id="GO:0005886">
    <property type="term" value="C:plasma membrane"/>
    <property type="evidence" value="ECO:0007669"/>
    <property type="project" value="UniProtKB-SubCell"/>
</dbReference>
<keyword evidence="3" id="KW-1003">Cell membrane</keyword>
<dbReference type="CDD" id="cd06423">
    <property type="entry name" value="CESA_like"/>
    <property type="match status" value="1"/>
</dbReference>
<comment type="subcellular location">
    <subcellularLocation>
        <location evidence="1">Cell membrane</location>
    </subcellularLocation>
</comment>
<feature type="transmembrane region" description="Helical" evidence="7">
    <location>
        <begin position="342"/>
        <end position="361"/>
    </location>
</feature>
<dbReference type="PANTHER" id="PTHR22913">
    <property type="entry name" value="HYALURONAN SYNTHASE"/>
    <property type="match status" value="1"/>
</dbReference>
<dbReference type="SUPFAM" id="SSF53448">
    <property type="entry name" value="Nucleotide-diphospho-sugar transferases"/>
    <property type="match status" value="1"/>
</dbReference>
<dbReference type="GO" id="GO:0085029">
    <property type="term" value="P:extracellular matrix assembly"/>
    <property type="evidence" value="ECO:0007669"/>
    <property type="project" value="TreeGrafter"/>
</dbReference>
<keyword evidence="4" id="KW-0328">Glycosyltransferase</keyword>
<dbReference type="PANTHER" id="PTHR22913:SF12">
    <property type="entry name" value="MANNURONAN SYNTHASE"/>
    <property type="match status" value="1"/>
</dbReference>
<protein>
    <submittedName>
        <fullName evidence="9">Chitin synthase</fullName>
    </submittedName>
</protein>
<gene>
    <name evidence="9" type="ORF">COU18_01755</name>
</gene>
<sequence>MSSNFSIKSLGQSARTRWNSIVQDFGPWFLFFLVIYVILLLKVVTYHTIYDHFFFGFYSILITTYILSRFILSYLHKPISYDPNYQPSVTFVVPAKNEEDNIAETIRRFAEVEYPKEKIEVIAINDGSTDRTLEHIVRTGEEIKNNIQRFEVVDWKENRGKRHGMAEGVLRARHDIVIFVDSDSFIEPDCVKHLTKYFSDNSVGAVSGHTDVYNRDTNVLTQMQAIRYYIAFRVYKAAESVFGTVTCCPGCCSAYRRAYLLPFINEWLNQSFLGERCTFGDDRSLTNFMIRKYRAVYSKDAKAHTVVPENFGKYLRQQQRWKKSWVRETFIASTFMWKMNPIAAVSFYSYVFLAFSSPIVFFRALVWYPLMFGALPIVYLFGLLLMLLLHGLYYRIHVGPRAWLLAICNFWFNTVILMWQLPWAVITIRDSRWGTR</sequence>
<evidence type="ECO:0000256" key="3">
    <source>
        <dbReference type="ARBA" id="ARBA00022475"/>
    </source>
</evidence>
<dbReference type="Proteomes" id="UP000231192">
    <property type="component" value="Unassembled WGS sequence"/>
</dbReference>
<feature type="transmembrane region" description="Helical" evidence="7">
    <location>
        <begin position="21"/>
        <end position="41"/>
    </location>
</feature>
<name>A0A2H0UCJ1_9BACT</name>
<dbReference type="EMBL" id="PFBK01000003">
    <property type="protein sequence ID" value="PIR84107.1"/>
    <property type="molecule type" value="Genomic_DNA"/>
</dbReference>
<evidence type="ECO:0000313" key="10">
    <source>
        <dbReference type="Proteomes" id="UP000231192"/>
    </source>
</evidence>
<comment type="similarity">
    <text evidence="2">Belongs to the NodC/HAS family.</text>
</comment>
<keyword evidence="7" id="KW-1133">Transmembrane helix</keyword>
<feature type="domain" description="Glycosyltransferase 2-like" evidence="8">
    <location>
        <begin position="91"/>
        <end position="260"/>
    </location>
</feature>
<evidence type="ECO:0000256" key="7">
    <source>
        <dbReference type="SAM" id="Phobius"/>
    </source>
</evidence>
<evidence type="ECO:0000256" key="4">
    <source>
        <dbReference type="ARBA" id="ARBA00022676"/>
    </source>
</evidence>
<evidence type="ECO:0000256" key="1">
    <source>
        <dbReference type="ARBA" id="ARBA00004236"/>
    </source>
</evidence>
<dbReference type="Pfam" id="PF00535">
    <property type="entry name" value="Glycos_transf_2"/>
    <property type="match status" value="1"/>
</dbReference>
<feature type="transmembrane region" description="Helical" evidence="7">
    <location>
        <begin position="53"/>
        <end position="72"/>
    </location>
</feature>
<dbReference type="GO" id="GO:0050501">
    <property type="term" value="F:hyaluronan synthase activity"/>
    <property type="evidence" value="ECO:0007669"/>
    <property type="project" value="TreeGrafter"/>
</dbReference>
<organism evidence="9 10">
    <name type="scientific">Candidatus Kaiserbacteria bacterium CG10_big_fil_rev_8_21_14_0_10_51_14</name>
    <dbReference type="NCBI Taxonomy" id="1974610"/>
    <lineage>
        <taxon>Bacteria</taxon>
        <taxon>Candidatus Kaiseribacteriota</taxon>
    </lineage>
</organism>
<feature type="transmembrane region" description="Helical" evidence="7">
    <location>
        <begin position="367"/>
        <end position="390"/>
    </location>
</feature>
<accession>A0A2H0UCJ1</accession>
<evidence type="ECO:0000313" key="9">
    <source>
        <dbReference type="EMBL" id="PIR84107.1"/>
    </source>
</evidence>
<dbReference type="Gene3D" id="3.90.550.10">
    <property type="entry name" value="Spore Coat Polysaccharide Biosynthesis Protein SpsA, Chain A"/>
    <property type="match status" value="1"/>
</dbReference>
<evidence type="ECO:0000256" key="6">
    <source>
        <dbReference type="ARBA" id="ARBA00023136"/>
    </source>
</evidence>
<dbReference type="InterPro" id="IPR029044">
    <property type="entry name" value="Nucleotide-diphossugar_trans"/>
</dbReference>
<keyword evidence="5" id="KW-0808">Transferase</keyword>
<evidence type="ECO:0000256" key="2">
    <source>
        <dbReference type="ARBA" id="ARBA00006782"/>
    </source>
</evidence>
<comment type="caution">
    <text evidence="9">The sequence shown here is derived from an EMBL/GenBank/DDBJ whole genome shotgun (WGS) entry which is preliminary data.</text>
</comment>